<dbReference type="GO" id="GO:0000462">
    <property type="term" value="P:maturation of SSU-rRNA from tricistronic rRNA transcript (SSU-rRNA, 5.8S rRNA, LSU-rRNA)"/>
    <property type="evidence" value="ECO:0007669"/>
    <property type="project" value="TreeGrafter"/>
</dbReference>
<proteinExistence type="predicted"/>
<evidence type="ECO:0000313" key="7">
    <source>
        <dbReference type="Proteomes" id="UP000265618"/>
    </source>
</evidence>
<feature type="non-terminal residue" evidence="6">
    <location>
        <position position="1"/>
    </location>
</feature>
<dbReference type="InterPro" id="IPR015943">
    <property type="entry name" value="WD40/YVTN_repeat-like_dom_sf"/>
</dbReference>
<keyword evidence="7" id="KW-1185">Reference proteome</keyword>
<keyword evidence="3" id="KW-0677">Repeat</keyword>
<evidence type="ECO:0000256" key="4">
    <source>
        <dbReference type="ARBA" id="ARBA00023242"/>
    </source>
</evidence>
<comment type="subcellular location">
    <subcellularLocation>
        <location evidence="1">Nucleus</location>
        <location evidence="1">Nucleolus</location>
    </subcellularLocation>
</comment>
<protein>
    <recommendedName>
        <fullName evidence="5">BING4 C-terminal domain-containing protein</fullName>
    </recommendedName>
</protein>
<name>A0A9K3D0U2_9EUKA</name>
<evidence type="ECO:0000256" key="2">
    <source>
        <dbReference type="ARBA" id="ARBA00022574"/>
    </source>
</evidence>
<dbReference type="GO" id="GO:0032040">
    <property type="term" value="C:small-subunit processome"/>
    <property type="evidence" value="ECO:0007669"/>
    <property type="project" value="TreeGrafter"/>
</dbReference>
<dbReference type="Proteomes" id="UP000265618">
    <property type="component" value="Unassembled WGS sequence"/>
</dbReference>
<dbReference type="Pfam" id="PF08149">
    <property type="entry name" value="BING4CT"/>
    <property type="match status" value="1"/>
</dbReference>
<sequence>MAGKVAKAQGKKKKKALKNKYSADDAALLKGVQDKVLRNKLKHVITENQEQTKEKELVAALRSERGGMATEGDERTYHIHQKDVLKQADAQTRRNAYQLNLGLGPYTVRYDRSGRLMMLAGKKGHVSVVDRMSGNKLVTELQLGETIRDACFIGAGMTAVAQKKNIYIYDVDGTELHMLGKANDARFLQYLPYHWMLCYAGHTGTITWQDTSMGTITAQTPTKQGSVSALRQNPWNAVLCAGHAEGGRVTMWSPATPKPLVSMVVGRGSVQALAVNRGGDRMVTATGLTSVVYANQTHIWPAELFTKGFTNRDSGEMVHGKKATKIHTYRPYMREFAGSSGSRGPTLSMVSARFCPAEDILGIGLDGGMRSILVPGACNPELDTLEGVDPFMS</sequence>
<evidence type="ECO:0000256" key="3">
    <source>
        <dbReference type="ARBA" id="ARBA00022737"/>
    </source>
</evidence>
<dbReference type="InterPro" id="IPR036322">
    <property type="entry name" value="WD40_repeat_dom_sf"/>
</dbReference>
<evidence type="ECO:0000259" key="5">
    <source>
        <dbReference type="SMART" id="SM01033"/>
    </source>
</evidence>
<dbReference type="Gene3D" id="2.130.10.10">
    <property type="entry name" value="YVTN repeat-like/Quinoprotein amine dehydrogenase"/>
    <property type="match status" value="1"/>
</dbReference>
<evidence type="ECO:0000313" key="6">
    <source>
        <dbReference type="EMBL" id="GIQ86001.1"/>
    </source>
</evidence>
<feature type="domain" description="BING4 C-terminal" evidence="5">
    <location>
        <begin position="331"/>
        <end position="393"/>
    </location>
</feature>
<dbReference type="PANTHER" id="PTHR14085:SF3">
    <property type="entry name" value="WD REPEAT-CONTAINING PROTEIN 46"/>
    <property type="match status" value="1"/>
</dbReference>
<dbReference type="PANTHER" id="PTHR14085">
    <property type="entry name" value="WD-REPEAT PROTEIN BING4"/>
    <property type="match status" value="1"/>
</dbReference>
<organism evidence="6 7">
    <name type="scientific">Kipferlia bialata</name>
    <dbReference type="NCBI Taxonomy" id="797122"/>
    <lineage>
        <taxon>Eukaryota</taxon>
        <taxon>Metamonada</taxon>
        <taxon>Carpediemonas-like organisms</taxon>
        <taxon>Kipferlia</taxon>
    </lineage>
</organism>
<evidence type="ECO:0000256" key="1">
    <source>
        <dbReference type="ARBA" id="ARBA00004604"/>
    </source>
</evidence>
<dbReference type="SUPFAM" id="SSF50978">
    <property type="entry name" value="WD40 repeat-like"/>
    <property type="match status" value="1"/>
</dbReference>
<gene>
    <name evidence="6" type="ORF">KIPB_007769</name>
</gene>
<dbReference type="AlphaFoldDB" id="A0A9K3D0U2"/>
<dbReference type="EMBL" id="BDIP01002256">
    <property type="protein sequence ID" value="GIQ86001.1"/>
    <property type="molecule type" value="Genomic_DNA"/>
</dbReference>
<keyword evidence="4" id="KW-0539">Nucleus</keyword>
<dbReference type="GO" id="GO:0030686">
    <property type="term" value="C:90S preribosome"/>
    <property type="evidence" value="ECO:0007669"/>
    <property type="project" value="TreeGrafter"/>
</dbReference>
<dbReference type="OrthoDB" id="10251154at2759"/>
<dbReference type="SMART" id="SM01033">
    <property type="entry name" value="BING4CT"/>
    <property type="match status" value="1"/>
</dbReference>
<accession>A0A9K3D0U2</accession>
<comment type="caution">
    <text evidence="6">The sequence shown here is derived from an EMBL/GenBank/DDBJ whole genome shotgun (WGS) entry which is preliminary data.</text>
</comment>
<dbReference type="InterPro" id="IPR012952">
    <property type="entry name" value="BING4_C_dom"/>
</dbReference>
<keyword evidence="2" id="KW-0853">WD repeat</keyword>
<reference evidence="6 7" key="1">
    <citation type="journal article" date="2018" name="PLoS ONE">
        <title>The draft genome of Kipferlia bialata reveals reductive genome evolution in fornicate parasites.</title>
        <authorList>
            <person name="Tanifuji G."/>
            <person name="Takabayashi S."/>
            <person name="Kume K."/>
            <person name="Takagi M."/>
            <person name="Nakayama T."/>
            <person name="Kamikawa R."/>
            <person name="Inagaki Y."/>
            <person name="Hashimoto T."/>
        </authorList>
    </citation>
    <scope>NUCLEOTIDE SEQUENCE [LARGE SCALE GENOMIC DNA]</scope>
    <source>
        <strain evidence="6">NY0173</strain>
    </source>
</reference>
<dbReference type="InterPro" id="IPR040315">
    <property type="entry name" value="WDR46/Utp7"/>
</dbReference>